<evidence type="ECO:0000256" key="5">
    <source>
        <dbReference type="ARBA" id="ARBA00022692"/>
    </source>
</evidence>
<evidence type="ECO:0000256" key="8">
    <source>
        <dbReference type="SAM" id="Phobius"/>
    </source>
</evidence>
<evidence type="ECO:0000256" key="1">
    <source>
        <dbReference type="ARBA" id="ARBA00004141"/>
    </source>
</evidence>
<name>A0A7S2MZK1_9STRA</name>
<organism evidence="10">
    <name type="scientific">Helicotheca tamesis</name>
    <dbReference type="NCBI Taxonomy" id="374047"/>
    <lineage>
        <taxon>Eukaryota</taxon>
        <taxon>Sar</taxon>
        <taxon>Stramenopiles</taxon>
        <taxon>Ochrophyta</taxon>
        <taxon>Bacillariophyta</taxon>
        <taxon>Mediophyceae</taxon>
        <taxon>Lithodesmiophycidae</taxon>
        <taxon>Lithodesmiales</taxon>
        <taxon>Lithodesmiaceae</taxon>
        <taxon>Helicotheca</taxon>
    </lineage>
</organism>
<dbReference type="InterPro" id="IPR032805">
    <property type="entry name" value="Wax_synthase_dom"/>
</dbReference>
<feature type="transmembrane region" description="Helical" evidence="8">
    <location>
        <begin position="87"/>
        <end position="104"/>
    </location>
</feature>
<sequence>MRLSPSCTIEHSAFLSSWFRAISIHFGTTALVLVPLGLLLYACNTPSRQLIGSTSAVLVPLSVQIMLSHLRQMAKSDPTNNLASEATAWMSAFLLSTFGFHTFFKCAAAAVESYPNGADRDVTTWLAWYTSLPEPIFARGKMKKVVRKEIFWRALMCIKSMAGVSILLTIMLDIQERGKPFGTEPLLLGLLPASILNGFVGIWLLYFFTSFCLDFSAVTTSLVHGCSCQDGFRNPLLASLSMRECWGERWDLPVQLFLKRTFYIPARRAGIPSYAAGLMTFVASGLLHEYNFFVHNPGSYEKGLATLFFSIMGLLIIIERLLTRLCPVCISSRLLIFPTCIASTCLVLLAAGPFDRFFFRSWVNSGCLESFAEIVPHVRCRQEILPQ</sequence>
<keyword evidence="6 8" id="KW-1133">Transmembrane helix</keyword>
<feature type="transmembrane region" description="Helical" evidence="8">
    <location>
        <begin position="186"/>
        <end position="208"/>
    </location>
</feature>
<gene>
    <name evidence="10" type="ORF">HTAM1171_LOCUS10119</name>
</gene>
<feature type="transmembrane region" description="Helical" evidence="8">
    <location>
        <begin position="334"/>
        <end position="354"/>
    </location>
</feature>
<dbReference type="Pfam" id="PF13813">
    <property type="entry name" value="MBOAT_2"/>
    <property type="match status" value="1"/>
</dbReference>
<accession>A0A7S2MZK1</accession>
<dbReference type="EMBL" id="HBGV01016487">
    <property type="protein sequence ID" value="CAD9510927.1"/>
    <property type="molecule type" value="Transcribed_RNA"/>
</dbReference>
<dbReference type="GO" id="GO:0016020">
    <property type="term" value="C:membrane"/>
    <property type="evidence" value="ECO:0007669"/>
    <property type="project" value="UniProtKB-SubCell"/>
</dbReference>
<feature type="domain" description="Wax synthase" evidence="9">
    <location>
        <begin position="232"/>
        <end position="310"/>
    </location>
</feature>
<feature type="transmembrane region" description="Helical" evidence="8">
    <location>
        <begin position="50"/>
        <end position="67"/>
    </location>
</feature>
<keyword evidence="4" id="KW-0808">Transferase</keyword>
<keyword evidence="7 8" id="KW-0472">Membrane</keyword>
<reference evidence="10" key="1">
    <citation type="submission" date="2021-01" db="EMBL/GenBank/DDBJ databases">
        <authorList>
            <person name="Corre E."/>
            <person name="Pelletier E."/>
            <person name="Niang G."/>
            <person name="Scheremetjew M."/>
            <person name="Finn R."/>
            <person name="Kale V."/>
            <person name="Holt S."/>
            <person name="Cochrane G."/>
            <person name="Meng A."/>
            <person name="Brown T."/>
            <person name="Cohen L."/>
        </authorList>
    </citation>
    <scope>NUCLEOTIDE SEQUENCE</scope>
    <source>
        <strain evidence="10">CCMP826</strain>
    </source>
</reference>
<evidence type="ECO:0000313" key="10">
    <source>
        <dbReference type="EMBL" id="CAD9510927.1"/>
    </source>
</evidence>
<evidence type="ECO:0000256" key="2">
    <source>
        <dbReference type="ARBA" id="ARBA00005179"/>
    </source>
</evidence>
<comment type="subcellular location">
    <subcellularLocation>
        <location evidence="1">Membrane</location>
        <topology evidence="1">Multi-pass membrane protein</topology>
    </subcellularLocation>
</comment>
<evidence type="ECO:0000256" key="4">
    <source>
        <dbReference type="ARBA" id="ARBA00022679"/>
    </source>
</evidence>
<evidence type="ECO:0000256" key="6">
    <source>
        <dbReference type="ARBA" id="ARBA00022989"/>
    </source>
</evidence>
<keyword evidence="5 8" id="KW-0812">Transmembrane</keyword>
<feature type="transmembrane region" description="Helical" evidence="8">
    <location>
        <begin position="303"/>
        <end position="322"/>
    </location>
</feature>
<evidence type="ECO:0000259" key="9">
    <source>
        <dbReference type="Pfam" id="PF13813"/>
    </source>
</evidence>
<dbReference type="InterPro" id="IPR044851">
    <property type="entry name" value="Wax_synthase"/>
</dbReference>
<dbReference type="GO" id="GO:0008374">
    <property type="term" value="F:O-acyltransferase activity"/>
    <property type="evidence" value="ECO:0007669"/>
    <property type="project" value="InterPro"/>
</dbReference>
<dbReference type="AlphaFoldDB" id="A0A7S2MZK1"/>
<feature type="transmembrane region" description="Helical" evidence="8">
    <location>
        <begin position="22"/>
        <end position="43"/>
    </location>
</feature>
<feature type="transmembrane region" description="Helical" evidence="8">
    <location>
        <begin position="150"/>
        <end position="174"/>
    </location>
</feature>
<protein>
    <recommendedName>
        <fullName evidence="9">Wax synthase domain-containing protein</fullName>
    </recommendedName>
</protein>
<dbReference type="PANTHER" id="PTHR31595">
    <property type="entry name" value="LONG-CHAIN-ALCOHOL O-FATTY-ACYLTRANSFERASE 3-RELATED"/>
    <property type="match status" value="1"/>
</dbReference>
<feature type="transmembrane region" description="Helical" evidence="8">
    <location>
        <begin position="269"/>
        <end position="288"/>
    </location>
</feature>
<evidence type="ECO:0000256" key="7">
    <source>
        <dbReference type="ARBA" id="ARBA00023136"/>
    </source>
</evidence>
<comment type="similarity">
    <text evidence="3">Belongs to the wax synthase family.</text>
</comment>
<proteinExistence type="inferred from homology"/>
<evidence type="ECO:0000256" key="3">
    <source>
        <dbReference type="ARBA" id="ARBA00007282"/>
    </source>
</evidence>
<comment type="pathway">
    <text evidence="2">Secondary metabolite biosynthesis.</text>
</comment>
<dbReference type="GO" id="GO:0006629">
    <property type="term" value="P:lipid metabolic process"/>
    <property type="evidence" value="ECO:0007669"/>
    <property type="project" value="InterPro"/>
</dbReference>
<dbReference type="PANTHER" id="PTHR31595:SF57">
    <property type="entry name" value="OS04G0481900 PROTEIN"/>
    <property type="match status" value="1"/>
</dbReference>